<dbReference type="AlphaFoldDB" id="A0A4R2KTH3"/>
<dbReference type="Proteomes" id="UP000294980">
    <property type="component" value="Unassembled WGS sequence"/>
</dbReference>
<protein>
    <submittedName>
        <fullName evidence="1">Uncharacterized protein DUF885</fullName>
    </submittedName>
</protein>
<reference evidence="1 2" key="1">
    <citation type="submission" date="2019-03" db="EMBL/GenBank/DDBJ databases">
        <title>Genomic Encyclopedia of Type Strains, Phase IV (KMG-IV): sequencing the most valuable type-strain genomes for metagenomic binning, comparative biology and taxonomic classification.</title>
        <authorList>
            <person name="Goeker M."/>
        </authorList>
    </citation>
    <scope>NUCLEOTIDE SEQUENCE [LARGE SCALE GENOMIC DNA]</scope>
    <source>
        <strain evidence="1 2">DSM 23344</strain>
    </source>
</reference>
<comment type="caution">
    <text evidence="1">The sequence shown here is derived from an EMBL/GenBank/DDBJ whole genome shotgun (WGS) entry which is preliminary data.</text>
</comment>
<dbReference type="OrthoDB" id="7277554at2"/>
<sequence length="565" mass="64760">MLSASLYAPLQRILVSAFATGLVLMGAIGANASNSDDYSTLVSLFEEWRELEQPALRNGAPDYTPGAVKQRHSGMKKLRRRLDAINTDDWSVEEKIDWHLVRAEMNGLDFYSRVLKPWVRDPAYYASVRSSQSDTPAEEAPTIHNALRLWEYSIWPRTALSTPSPLDAEAQRALTAELQTIAPLLEQARGNLKSNTRDLWLPAIISFRNQEATLETLGEKLDGYGDSLRSAQQEALAATTAFREWLEVEAPKKTGPSGITREEYTWHLRNVLLVNSSWEEEVTIMQREMARGYASLQAEEVANRDLPPLEPAGSAEEFAQLQEDSINNYMAFMEDRDILTVRPWMKRALRERVFPYDPPEGRNFFGQATHRDPRTLWTHFYHYWDLEQMREEPHSSPIRRNALRYNVWMSRAEGTATGMEEWMMHAGLFEDNPRAREVVWIMLITRAARGLSSLQAHDNQITLEEAADMHVKWTPRNWMNRNLNLLGFEQHLYLRQPGYGSTYVTGARMLDMIIAERAREAGSDFSMKDFFDDMNAAGMIPVSLLRWQLTGNDVDIRAIMDRPNG</sequence>
<keyword evidence="2" id="KW-1185">Reference proteome</keyword>
<proteinExistence type="predicted"/>
<evidence type="ECO:0000313" key="1">
    <source>
        <dbReference type="EMBL" id="TCO77124.1"/>
    </source>
</evidence>
<dbReference type="RefSeq" id="WP_117317285.1">
    <property type="nucleotide sequence ID" value="NZ_QQSW01000008.1"/>
</dbReference>
<organism evidence="1 2">
    <name type="scientific">Chromatocurvus halotolerans</name>
    <dbReference type="NCBI Taxonomy" id="1132028"/>
    <lineage>
        <taxon>Bacteria</taxon>
        <taxon>Pseudomonadati</taxon>
        <taxon>Pseudomonadota</taxon>
        <taxon>Gammaproteobacteria</taxon>
        <taxon>Cellvibrionales</taxon>
        <taxon>Halieaceae</taxon>
        <taxon>Chromatocurvus</taxon>
    </lineage>
</organism>
<dbReference type="EMBL" id="SLWX01000003">
    <property type="protein sequence ID" value="TCO77124.1"/>
    <property type="molecule type" value="Genomic_DNA"/>
</dbReference>
<evidence type="ECO:0000313" key="2">
    <source>
        <dbReference type="Proteomes" id="UP000294980"/>
    </source>
</evidence>
<name>A0A4R2KTH3_9GAMM</name>
<accession>A0A4R2KTH3</accession>
<gene>
    <name evidence="1" type="ORF">EV688_103138</name>
</gene>